<dbReference type="GO" id="GO:1990904">
    <property type="term" value="C:ribonucleoprotein complex"/>
    <property type="evidence" value="ECO:0007669"/>
    <property type="project" value="UniProtKB-KW"/>
</dbReference>
<dbReference type="Pfam" id="PF01165">
    <property type="entry name" value="Ribosomal_S21"/>
    <property type="match status" value="1"/>
</dbReference>
<evidence type="ECO:0000256" key="4">
    <source>
        <dbReference type="ARBA" id="ARBA00035135"/>
    </source>
</evidence>
<dbReference type="GO" id="GO:0005840">
    <property type="term" value="C:ribosome"/>
    <property type="evidence" value="ECO:0007669"/>
    <property type="project" value="UniProtKB-KW"/>
</dbReference>
<dbReference type="InterPro" id="IPR001911">
    <property type="entry name" value="Ribosomal_bS21"/>
</dbReference>
<keyword evidence="8" id="KW-1185">Reference proteome</keyword>
<feature type="compositionally biased region" description="Basic residues" evidence="6">
    <location>
        <begin position="48"/>
        <end position="62"/>
    </location>
</feature>
<gene>
    <name evidence="5 7" type="primary">rpsU</name>
    <name evidence="7" type="ORF">P271_608</name>
</gene>
<dbReference type="HAMAP" id="MF_00358">
    <property type="entry name" value="Ribosomal_bS21"/>
    <property type="match status" value="1"/>
</dbReference>
<organism evidence="7 8">
    <name type="scientific">Malacoplasma iowae DK-CPA</name>
    <dbReference type="NCBI Taxonomy" id="1394179"/>
    <lineage>
        <taxon>Bacteria</taxon>
        <taxon>Bacillati</taxon>
        <taxon>Mycoplasmatota</taxon>
        <taxon>Mycoplasmoidales</taxon>
        <taxon>Mycoplasmoidaceae</taxon>
        <taxon>Malacoplasma</taxon>
    </lineage>
</organism>
<evidence type="ECO:0000256" key="3">
    <source>
        <dbReference type="ARBA" id="ARBA00023274"/>
    </source>
</evidence>
<keyword evidence="2 5" id="KW-0689">Ribosomal protein</keyword>
<evidence type="ECO:0000256" key="5">
    <source>
        <dbReference type="HAMAP-Rule" id="MF_00358"/>
    </source>
</evidence>
<dbReference type="GO" id="GO:0006412">
    <property type="term" value="P:translation"/>
    <property type="evidence" value="ECO:0007669"/>
    <property type="project" value="UniProtKB-UniRule"/>
</dbReference>
<keyword evidence="3 5" id="KW-0687">Ribonucleoprotein</keyword>
<evidence type="ECO:0000256" key="6">
    <source>
        <dbReference type="SAM" id="MobiDB-lite"/>
    </source>
</evidence>
<sequence>MPKVEVKNGDLELALKSFKRITSETEKSRKRHEFYLRPGLRLKEKQKAAAKKRNKYNKRNNK</sequence>
<comment type="similarity">
    <text evidence="1 5">Belongs to the bacterial ribosomal protein bS21 family.</text>
</comment>
<feature type="region of interest" description="Disordered" evidence="6">
    <location>
        <begin position="23"/>
        <end position="62"/>
    </location>
</feature>
<dbReference type="RefSeq" id="WP_004024909.1">
    <property type="nucleotide sequence ID" value="NZ_AWQU01000066.1"/>
</dbReference>
<dbReference type="AlphaFoldDB" id="A0A084U464"/>
<protein>
    <recommendedName>
        <fullName evidence="4 5">Small ribosomal subunit protein bS21</fullName>
    </recommendedName>
</protein>
<evidence type="ECO:0000313" key="8">
    <source>
        <dbReference type="Proteomes" id="UP000028523"/>
    </source>
</evidence>
<dbReference type="GeneID" id="96866479"/>
<dbReference type="NCBIfam" id="TIGR00030">
    <property type="entry name" value="S21p"/>
    <property type="match status" value="1"/>
</dbReference>
<dbReference type="Proteomes" id="UP000028523">
    <property type="component" value="Unassembled WGS sequence"/>
</dbReference>
<comment type="caution">
    <text evidence="7">The sequence shown here is derived from an EMBL/GenBank/DDBJ whole genome shotgun (WGS) entry which is preliminary data.</text>
</comment>
<dbReference type="GO" id="GO:0003735">
    <property type="term" value="F:structural constituent of ribosome"/>
    <property type="evidence" value="ECO:0007669"/>
    <property type="project" value="InterPro"/>
</dbReference>
<evidence type="ECO:0000256" key="2">
    <source>
        <dbReference type="ARBA" id="ARBA00022980"/>
    </source>
</evidence>
<dbReference type="EMBL" id="AWQU01000066">
    <property type="protein sequence ID" value="KFB07750.1"/>
    <property type="molecule type" value="Genomic_DNA"/>
</dbReference>
<evidence type="ECO:0000256" key="1">
    <source>
        <dbReference type="ARBA" id="ARBA00006640"/>
    </source>
</evidence>
<accession>A0A084U464</accession>
<reference evidence="7 8" key="1">
    <citation type="journal article" date="2014" name="PLoS ONE">
        <title>Reduction of Hydrogen Peroxide Accumulation and Toxicity by a Catalase from Mycoplasma iowae.</title>
        <authorList>
            <person name="Pritchard R.E."/>
            <person name="Prassinos A.J."/>
            <person name="Osborne J.D."/>
            <person name="Raviv Z."/>
            <person name="Balish M.F."/>
        </authorList>
    </citation>
    <scope>NUCLEOTIDE SEQUENCE [LARGE SCALE GENOMIC DNA]</scope>
    <source>
        <strain evidence="7 8">DK-CPA</strain>
    </source>
</reference>
<evidence type="ECO:0000313" key="7">
    <source>
        <dbReference type="EMBL" id="KFB07750.1"/>
    </source>
</evidence>
<proteinExistence type="inferred from homology"/>
<name>A0A084U464_MALIO</name>